<dbReference type="SUPFAM" id="SSF48403">
    <property type="entry name" value="Ankyrin repeat"/>
    <property type="match status" value="1"/>
</dbReference>
<dbReference type="PANTHER" id="PTHR24161">
    <property type="entry name" value="ANK_REP_REGION DOMAIN-CONTAINING PROTEIN-RELATED"/>
    <property type="match status" value="1"/>
</dbReference>
<dbReference type="PROSITE" id="PS50088">
    <property type="entry name" value="ANK_REPEAT"/>
    <property type="match status" value="4"/>
</dbReference>
<keyword evidence="6" id="KW-1185">Reference proteome</keyword>
<feature type="repeat" description="ANK" evidence="3">
    <location>
        <begin position="162"/>
        <end position="194"/>
    </location>
</feature>
<feature type="compositionally biased region" description="Basic and acidic residues" evidence="4">
    <location>
        <begin position="425"/>
        <end position="436"/>
    </location>
</feature>
<dbReference type="OrthoDB" id="539213at2759"/>
<dbReference type="SMART" id="SM00248">
    <property type="entry name" value="ANK"/>
    <property type="match status" value="7"/>
</dbReference>
<dbReference type="RefSeq" id="XP_011682341.2">
    <property type="nucleotide sequence ID" value="XM_011684039.2"/>
</dbReference>
<feature type="compositionally biased region" description="Basic residues" evidence="4">
    <location>
        <begin position="681"/>
        <end position="690"/>
    </location>
</feature>
<evidence type="ECO:0000313" key="5">
    <source>
        <dbReference type="EnsemblMetazoa" id="XP_011682341"/>
    </source>
</evidence>
<dbReference type="EnsemblMetazoa" id="XM_011684039">
    <property type="protein sequence ID" value="XP_011682341"/>
    <property type="gene ID" value="LOC582142"/>
</dbReference>
<feature type="region of interest" description="Disordered" evidence="4">
    <location>
        <begin position="576"/>
        <end position="644"/>
    </location>
</feature>
<dbReference type="Proteomes" id="UP000007110">
    <property type="component" value="Unassembled WGS sequence"/>
</dbReference>
<evidence type="ECO:0000256" key="3">
    <source>
        <dbReference type="PROSITE-ProRule" id="PRU00023"/>
    </source>
</evidence>
<dbReference type="Pfam" id="PF12796">
    <property type="entry name" value="Ank_2"/>
    <property type="match status" value="2"/>
</dbReference>
<dbReference type="GeneID" id="582142"/>
<protein>
    <recommendedName>
        <fullName evidence="7">Ankyrin repeat domain-containing protein 55</fullName>
    </recommendedName>
</protein>
<dbReference type="InParanoid" id="A0A7M7HJS2"/>
<keyword evidence="2 3" id="KW-0040">ANK repeat</keyword>
<feature type="compositionally biased region" description="Basic and acidic residues" evidence="4">
    <location>
        <begin position="660"/>
        <end position="680"/>
    </location>
</feature>
<dbReference type="InterPro" id="IPR002110">
    <property type="entry name" value="Ankyrin_rpt"/>
</dbReference>
<dbReference type="PANTHER" id="PTHR24161:SF124">
    <property type="entry name" value="TRANSIENT RECEPTOR POTENTIAL CHANNEL PYREXIA"/>
    <property type="match status" value="1"/>
</dbReference>
<feature type="compositionally biased region" description="Acidic residues" evidence="4">
    <location>
        <begin position="10"/>
        <end position="23"/>
    </location>
</feature>
<evidence type="ECO:0000256" key="1">
    <source>
        <dbReference type="ARBA" id="ARBA00022737"/>
    </source>
</evidence>
<organism evidence="5 6">
    <name type="scientific">Strongylocentrotus purpuratus</name>
    <name type="common">Purple sea urchin</name>
    <dbReference type="NCBI Taxonomy" id="7668"/>
    <lineage>
        <taxon>Eukaryota</taxon>
        <taxon>Metazoa</taxon>
        <taxon>Echinodermata</taxon>
        <taxon>Eleutherozoa</taxon>
        <taxon>Echinozoa</taxon>
        <taxon>Echinoidea</taxon>
        <taxon>Euechinoidea</taxon>
        <taxon>Echinacea</taxon>
        <taxon>Camarodonta</taxon>
        <taxon>Echinidea</taxon>
        <taxon>Strongylocentrotidae</taxon>
        <taxon>Strongylocentrotus</taxon>
    </lineage>
</organism>
<feature type="compositionally biased region" description="Basic and acidic residues" evidence="4">
    <location>
        <begin position="693"/>
        <end position="703"/>
    </location>
</feature>
<evidence type="ECO:0000313" key="6">
    <source>
        <dbReference type="Proteomes" id="UP000007110"/>
    </source>
</evidence>
<feature type="repeat" description="ANK" evidence="3">
    <location>
        <begin position="94"/>
        <end position="126"/>
    </location>
</feature>
<dbReference type="KEGG" id="spu:582142"/>
<feature type="repeat" description="ANK" evidence="3">
    <location>
        <begin position="61"/>
        <end position="93"/>
    </location>
</feature>
<dbReference type="Gene3D" id="1.25.40.20">
    <property type="entry name" value="Ankyrin repeat-containing domain"/>
    <property type="match status" value="1"/>
</dbReference>
<reference evidence="5" key="2">
    <citation type="submission" date="2021-01" db="UniProtKB">
        <authorList>
            <consortium name="EnsemblMetazoa"/>
        </authorList>
    </citation>
    <scope>IDENTIFICATION</scope>
</reference>
<name>A0A7M7HJS2_STRPU</name>
<accession>A0A7M7HJS2</accession>
<evidence type="ECO:0008006" key="7">
    <source>
        <dbReference type="Google" id="ProtNLM"/>
    </source>
</evidence>
<feature type="region of interest" description="Disordered" evidence="4">
    <location>
        <begin position="1"/>
        <end position="23"/>
    </location>
</feature>
<evidence type="ECO:0000256" key="2">
    <source>
        <dbReference type="ARBA" id="ARBA00023043"/>
    </source>
</evidence>
<dbReference type="OMA" id="YSIQARK"/>
<keyword evidence="1" id="KW-0677">Repeat</keyword>
<evidence type="ECO:0000256" key="4">
    <source>
        <dbReference type="SAM" id="MobiDB-lite"/>
    </source>
</evidence>
<feature type="region of interest" description="Disordered" evidence="4">
    <location>
        <begin position="514"/>
        <end position="546"/>
    </location>
</feature>
<dbReference type="InterPro" id="IPR036770">
    <property type="entry name" value="Ankyrin_rpt-contain_sf"/>
</dbReference>
<feature type="region of interest" description="Disordered" evidence="4">
    <location>
        <begin position="424"/>
        <end position="498"/>
    </location>
</feature>
<feature type="repeat" description="ANK" evidence="3">
    <location>
        <begin position="266"/>
        <end position="298"/>
    </location>
</feature>
<feature type="region of interest" description="Disordered" evidence="4">
    <location>
        <begin position="660"/>
        <end position="703"/>
    </location>
</feature>
<dbReference type="PROSITE" id="PS50297">
    <property type="entry name" value="ANK_REP_REGION"/>
    <property type="match status" value="3"/>
</dbReference>
<dbReference type="Pfam" id="PF00023">
    <property type="entry name" value="Ank"/>
    <property type="match status" value="1"/>
</dbReference>
<proteinExistence type="predicted"/>
<reference evidence="6" key="1">
    <citation type="submission" date="2015-02" db="EMBL/GenBank/DDBJ databases">
        <title>Genome sequencing for Strongylocentrotus purpuratus.</title>
        <authorList>
            <person name="Murali S."/>
            <person name="Liu Y."/>
            <person name="Vee V."/>
            <person name="English A."/>
            <person name="Wang M."/>
            <person name="Skinner E."/>
            <person name="Han Y."/>
            <person name="Muzny D.M."/>
            <person name="Worley K.C."/>
            <person name="Gibbs R.A."/>
        </authorList>
    </citation>
    <scope>NUCLEOTIDE SEQUENCE</scope>
</reference>
<dbReference type="AlphaFoldDB" id="A0A7M7HJS2"/>
<feature type="compositionally biased region" description="Low complexity" evidence="4">
    <location>
        <begin position="514"/>
        <end position="523"/>
    </location>
</feature>
<sequence length="703" mass="77358">MDFARSDLLDMGDDDCDDEDNREPEDNIVLAHQAAASGNIPLLMEAFNQDPSVLESCDEKAGMTPLSHSVLSKKLDMFKFLLKMGANINTQDALGRTPLCLAAYEGWYEGVVCLLRHGAKQTIVDKSGRLPLHAATCDKESRTLSALLQSLSINDIDKPDNEGMTALHWAAFHNRPEHIQLLMLRGGDIYQTDIDEKTPLHWASQNGSLVCSSVMAKCHSGGAPLINATEATGKTCVHLAAAAGHHEILLEFAQIPSVDFEALDPDERTPLHWAAVKGHVNCVKVLLELGVCPSPVDLDGSTPHQYSIQAGKSEATKLLEGTECGLGQDMEEPAESEGTKDGVKKKRFAFLTSWLDKRKNTKSQFSNAEKKQDGNFEDVFSGLSHEGSVQRSESILRTKNDAARHGSTKGAIGFDVLSDDPVLSTEDKNINADKSRTTANVGKSHLDDQNSSTHLHRRTDHDTQIASRRKPRRRQPMEGELQHSVSEPHIGSSYPSSPKHADFILDNLSLSSPQNQVTVVTNGTTGGRKDGREEDSSSSNAGRLMDSGSSLLVKPFFRAMPNAEVLQQQAKEILEAQKTPGGSHQQIKTGRPASGRARSSLDHYGFMGRPNSPKLAPISAKPRRLDSPGELSVPPPAGFIQQRSSSLTWESWENHWREGKDQIRQRPDVLEPIRHNIVDKSKKKRKKKQSSNHLREVQELDKR</sequence>
<dbReference type="CTD" id="79722"/>